<reference evidence="3" key="1">
    <citation type="submission" date="2022-06" db="EMBL/GenBank/DDBJ databases">
        <title>Genome sequence of Phormidium yuhuli AB48 isolated from an industrial photobioreactor environment.</title>
        <authorList>
            <person name="Qiu Y."/>
            <person name="Noonan A.J.C."/>
            <person name="Dofher K."/>
            <person name="Koch M."/>
            <person name="Kieft B."/>
            <person name="Lin X."/>
            <person name="Ziels R.M."/>
            <person name="Hallam S.J."/>
        </authorList>
    </citation>
    <scope>NUCLEOTIDE SEQUENCE</scope>
    <source>
        <strain evidence="3">AB48</strain>
    </source>
</reference>
<proteinExistence type="predicted"/>
<evidence type="ECO:0000313" key="4">
    <source>
        <dbReference type="Proteomes" id="UP001056708"/>
    </source>
</evidence>
<dbReference type="EMBL" id="CP098611">
    <property type="protein sequence ID" value="USR92054.1"/>
    <property type="molecule type" value="Genomic_DNA"/>
</dbReference>
<feature type="domain" description="Cytoskeleton protein RodZ-like C-terminal" evidence="2">
    <location>
        <begin position="229"/>
        <end position="296"/>
    </location>
</feature>
<feature type="region of interest" description="Disordered" evidence="1">
    <location>
        <begin position="164"/>
        <end position="226"/>
    </location>
</feature>
<dbReference type="PANTHER" id="PTHR34475">
    <property type="match status" value="1"/>
</dbReference>
<name>A0ABY5AS66_9CYAN</name>
<organism evidence="3 4">
    <name type="scientific">Phormidium yuhuli AB48</name>
    <dbReference type="NCBI Taxonomy" id="2940671"/>
    <lineage>
        <taxon>Bacteria</taxon>
        <taxon>Bacillati</taxon>
        <taxon>Cyanobacteriota</taxon>
        <taxon>Cyanophyceae</taxon>
        <taxon>Oscillatoriophycideae</taxon>
        <taxon>Oscillatoriales</taxon>
        <taxon>Oscillatoriaceae</taxon>
        <taxon>Phormidium</taxon>
        <taxon>Phormidium yuhuli</taxon>
    </lineage>
</organism>
<keyword evidence="4" id="KW-1185">Reference proteome</keyword>
<dbReference type="Pfam" id="PF13464">
    <property type="entry name" value="RodZ_C"/>
    <property type="match status" value="1"/>
</dbReference>
<dbReference type="Pfam" id="PF13413">
    <property type="entry name" value="HTH_25"/>
    <property type="match status" value="1"/>
</dbReference>
<dbReference type="RefSeq" id="WP_252664133.1">
    <property type="nucleotide sequence ID" value="NZ_CP098611.1"/>
</dbReference>
<protein>
    <submittedName>
        <fullName evidence="3">DUF4115 domain-containing protein</fullName>
    </submittedName>
</protein>
<dbReference type="Proteomes" id="UP001056708">
    <property type="component" value="Chromosome"/>
</dbReference>
<evidence type="ECO:0000313" key="3">
    <source>
        <dbReference type="EMBL" id="USR92054.1"/>
    </source>
</evidence>
<dbReference type="Gene3D" id="1.10.260.40">
    <property type="entry name" value="lambda repressor-like DNA-binding domains"/>
    <property type="match status" value="1"/>
</dbReference>
<dbReference type="InterPro" id="IPR010982">
    <property type="entry name" value="Lambda_DNA-bd_dom_sf"/>
</dbReference>
<dbReference type="InterPro" id="IPR050400">
    <property type="entry name" value="Bact_Cytoskel_RodZ"/>
</dbReference>
<dbReference type="InterPro" id="IPR025194">
    <property type="entry name" value="RodZ-like_C"/>
</dbReference>
<evidence type="ECO:0000259" key="2">
    <source>
        <dbReference type="Pfam" id="PF13464"/>
    </source>
</evidence>
<sequence>MANATHPKISRRAIEAQGAQRMKFSRIQFKRKQKKETLTLPEKQAQVLATMGAQLRELRQEQSLAIETIARQTLIPARLLRAIEEGDLTKLPEPVYVQGFLRRFADQVGLDGSAYARDFPTGNELKAPKSGWQTLPVAQLRPFHLYLLYIFLVVFSVRGLSESVNSDSRSPESALPPPETADPLGEDDSDPQPSSQDLATPEVSSPTVTANASASERGNSPSQPVQVGVTLTDESWIQVVADGETTFEGMLSQGTHSWSASRELTVIAGNAGGVMIAVNGDEAQPMGAPGSVEELTIVADSRSGEDAVNPPTSAN</sequence>
<accession>A0ABY5AS66</accession>
<evidence type="ECO:0000256" key="1">
    <source>
        <dbReference type="SAM" id="MobiDB-lite"/>
    </source>
</evidence>
<dbReference type="PANTHER" id="PTHR34475:SF1">
    <property type="entry name" value="CYTOSKELETON PROTEIN RODZ"/>
    <property type="match status" value="1"/>
</dbReference>
<feature type="compositionally biased region" description="Polar residues" evidence="1">
    <location>
        <begin position="202"/>
        <end position="225"/>
    </location>
</feature>
<gene>
    <name evidence="3" type="ORF">NEA10_04845</name>
</gene>